<accession>A0A371G399</accession>
<name>A0A371G399_MUCPR</name>
<evidence type="ECO:0000313" key="3">
    <source>
        <dbReference type="Proteomes" id="UP000257109"/>
    </source>
</evidence>
<keyword evidence="3" id="KW-1185">Reference proteome</keyword>
<dbReference type="EMBL" id="QJKJ01006889">
    <property type="protein sequence ID" value="RDX85018.1"/>
    <property type="molecule type" value="Genomic_DNA"/>
</dbReference>
<evidence type="ECO:0000256" key="1">
    <source>
        <dbReference type="SAM" id="MobiDB-lite"/>
    </source>
</evidence>
<protein>
    <submittedName>
        <fullName evidence="2">Uncharacterized protein</fullName>
    </submittedName>
</protein>
<dbReference type="AlphaFoldDB" id="A0A371G399"/>
<sequence>MADALATLSSMLLVNKKQEMTIQVRHQAKMAHCQQLDLDDAKTNGKPWYHDIKGYLEKGAYLLGATKNDKRTLRRLMVEQSSTKEALIRHYYVALTRKKQRGSWRRYTKEPSAPTPTAMP</sequence>
<dbReference type="Proteomes" id="UP000257109">
    <property type="component" value="Unassembled WGS sequence"/>
</dbReference>
<organism evidence="2 3">
    <name type="scientific">Mucuna pruriens</name>
    <name type="common">Velvet bean</name>
    <name type="synonym">Dolichos pruriens</name>
    <dbReference type="NCBI Taxonomy" id="157652"/>
    <lineage>
        <taxon>Eukaryota</taxon>
        <taxon>Viridiplantae</taxon>
        <taxon>Streptophyta</taxon>
        <taxon>Embryophyta</taxon>
        <taxon>Tracheophyta</taxon>
        <taxon>Spermatophyta</taxon>
        <taxon>Magnoliopsida</taxon>
        <taxon>eudicotyledons</taxon>
        <taxon>Gunneridae</taxon>
        <taxon>Pentapetalae</taxon>
        <taxon>rosids</taxon>
        <taxon>fabids</taxon>
        <taxon>Fabales</taxon>
        <taxon>Fabaceae</taxon>
        <taxon>Papilionoideae</taxon>
        <taxon>50 kb inversion clade</taxon>
        <taxon>NPAAA clade</taxon>
        <taxon>indigoferoid/millettioid clade</taxon>
        <taxon>Phaseoleae</taxon>
        <taxon>Mucuna</taxon>
    </lineage>
</organism>
<feature type="non-terminal residue" evidence="2">
    <location>
        <position position="1"/>
    </location>
</feature>
<dbReference type="PANTHER" id="PTHR48475">
    <property type="entry name" value="RIBONUCLEASE H"/>
    <property type="match status" value="1"/>
</dbReference>
<comment type="caution">
    <text evidence="2">The sequence shown here is derived from an EMBL/GenBank/DDBJ whole genome shotgun (WGS) entry which is preliminary data.</text>
</comment>
<proteinExistence type="predicted"/>
<gene>
    <name evidence="2" type="ORF">CR513_33851</name>
</gene>
<dbReference type="OrthoDB" id="1431478at2759"/>
<feature type="region of interest" description="Disordered" evidence="1">
    <location>
        <begin position="100"/>
        <end position="120"/>
    </location>
</feature>
<evidence type="ECO:0000313" key="2">
    <source>
        <dbReference type="EMBL" id="RDX85018.1"/>
    </source>
</evidence>
<dbReference type="PANTHER" id="PTHR48475:SF1">
    <property type="entry name" value="RNASE H TYPE-1 DOMAIN-CONTAINING PROTEIN"/>
    <property type="match status" value="1"/>
</dbReference>
<reference evidence="2" key="1">
    <citation type="submission" date="2018-05" db="EMBL/GenBank/DDBJ databases">
        <title>Draft genome of Mucuna pruriens seed.</title>
        <authorList>
            <person name="Nnadi N.E."/>
            <person name="Vos R."/>
            <person name="Hasami M.H."/>
            <person name="Devisetty U.K."/>
            <person name="Aguiy J.C."/>
        </authorList>
    </citation>
    <scope>NUCLEOTIDE SEQUENCE [LARGE SCALE GENOMIC DNA]</scope>
    <source>
        <strain evidence="2">JCA_2017</strain>
    </source>
</reference>